<evidence type="ECO:0000256" key="8">
    <source>
        <dbReference type="ARBA" id="ARBA00023239"/>
    </source>
</evidence>
<keyword evidence="5" id="KW-0547">Nucleotide-binding</keyword>
<dbReference type="PANTHER" id="PTHR43622:SF1">
    <property type="entry name" value="3-DEHYDROQUINATE SYNTHASE"/>
    <property type="match status" value="1"/>
</dbReference>
<dbReference type="GO" id="GO:0003856">
    <property type="term" value="F:3-dehydroquinate synthase activity"/>
    <property type="evidence" value="ECO:0007669"/>
    <property type="project" value="UniProtKB-UniRule"/>
</dbReference>
<dbReference type="RefSeq" id="WP_346823364.1">
    <property type="nucleotide sequence ID" value="NZ_JBDKWZ010000015.1"/>
</dbReference>
<dbReference type="InterPro" id="IPR056179">
    <property type="entry name" value="DHQS_C"/>
</dbReference>
<evidence type="ECO:0000256" key="9">
    <source>
        <dbReference type="ARBA" id="ARBA00023285"/>
    </source>
</evidence>
<dbReference type="InterPro" id="IPR030960">
    <property type="entry name" value="DHQS/DOIS_N"/>
</dbReference>
<dbReference type="GO" id="GO:0000166">
    <property type="term" value="F:nucleotide binding"/>
    <property type="evidence" value="ECO:0007669"/>
    <property type="project" value="UniProtKB-KW"/>
</dbReference>
<dbReference type="CDD" id="cd08195">
    <property type="entry name" value="DHQS"/>
    <property type="match status" value="1"/>
</dbReference>
<evidence type="ECO:0000256" key="4">
    <source>
        <dbReference type="ARBA" id="ARBA00022723"/>
    </source>
</evidence>
<dbReference type="AlphaFoldDB" id="A0AAW9SAX1"/>
<evidence type="ECO:0000259" key="11">
    <source>
        <dbReference type="Pfam" id="PF01761"/>
    </source>
</evidence>
<evidence type="ECO:0000259" key="12">
    <source>
        <dbReference type="Pfam" id="PF24621"/>
    </source>
</evidence>
<keyword evidence="14" id="KW-1185">Reference proteome</keyword>
<sequence length="344" mass="38471">MSLNKIVFTSELHSGLFDFLSGYSQVAVLVDENSREHCYPLVKAYLPEHQVIEIKSGEENKTLRTCEHIWGKMTDFQFDRKAILINLGGGVIGDMGGFCASTYKRGIDFIQIPTTLLSQVDASVGGKLGIDFHSFKNHIGLFRIPDLVLIYPDFIKTLPENEIKSGFAEVIKHCLIADKKQWEHLTSQPYTSLNWHEIIPHSVKIKEQVVESDPKENGLRKILNFGHTVGHAVESYLLPIPGRKLLHGEAIAVGTIAELYLSEKKCAMPEKEVQEVKEYILQTYGKISLSSEDIDQIKGLALQDKKNEGATINSSLLTGIGECVYDQAISLEEIAASLEYYKNC</sequence>
<comment type="cofactor">
    <cofactor evidence="2">
        <name>Co(2+)</name>
        <dbReference type="ChEBI" id="CHEBI:48828"/>
    </cofactor>
</comment>
<comment type="function">
    <text evidence="3">Catalyzes the conversion of 3-deoxy-D-arabino-heptulosonate 7-phosphate (DAHP) to dehydroquinate (DHQ).</text>
</comment>
<keyword evidence="9" id="KW-0170">Cobalt</keyword>
<evidence type="ECO:0000256" key="5">
    <source>
        <dbReference type="ARBA" id="ARBA00022741"/>
    </source>
</evidence>
<evidence type="ECO:0000313" key="13">
    <source>
        <dbReference type="EMBL" id="MEN7550582.1"/>
    </source>
</evidence>
<dbReference type="EMBL" id="JBDKWZ010000015">
    <property type="protein sequence ID" value="MEN7550582.1"/>
    <property type="molecule type" value="Genomic_DNA"/>
</dbReference>
<feature type="domain" description="3-dehydroquinate synthase N-terminal" evidence="11">
    <location>
        <begin position="52"/>
        <end position="164"/>
    </location>
</feature>
<keyword evidence="6" id="KW-0862">Zinc</keyword>
<organism evidence="13 14">
    <name type="scientific">Rapidithrix thailandica</name>
    <dbReference type="NCBI Taxonomy" id="413964"/>
    <lineage>
        <taxon>Bacteria</taxon>
        <taxon>Pseudomonadati</taxon>
        <taxon>Bacteroidota</taxon>
        <taxon>Cytophagia</taxon>
        <taxon>Cytophagales</taxon>
        <taxon>Flammeovirgaceae</taxon>
        <taxon>Rapidithrix</taxon>
    </lineage>
</organism>
<dbReference type="PIRSF" id="PIRSF001455">
    <property type="entry name" value="DHQ_synth"/>
    <property type="match status" value="1"/>
</dbReference>
<protein>
    <recommendedName>
        <fullName evidence="10">3-dehydroquinate synthase</fullName>
        <ecNumber evidence="10">4.2.3.4</ecNumber>
    </recommendedName>
</protein>
<dbReference type="PANTHER" id="PTHR43622">
    <property type="entry name" value="3-DEHYDROQUINATE SYNTHASE"/>
    <property type="match status" value="1"/>
</dbReference>
<dbReference type="GO" id="GO:0005737">
    <property type="term" value="C:cytoplasm"/>
    <property type="evidence" value="ECO:0007669"/>
    <property type="project" value="InterPro"/>
</dbReference>
<comment type="cofactor">
    <cofactor evidence="1">
        <name>NAD(+)</name>
        <dbReference type="ChEBI" id="CHEBI:57540"/>
    </cofactor>
</comment>
<dbReference type="NCBIfam" id="TIGR01357">
    <property type="entry name" value="aroB"/>
    <property type="match status" value="1"/>
</dbReference>
<gene>
    <name evidence="13" type="primary">aroB</name>
    <name evidence="13" type="ORF">AAG747_21860</name>
</gene>
<dbReference type="Gene3D" id="1.20.1090.10">
    <property type="entry name" value="Dehydroquinate synthase-like - alpha domain"/>
    <property type="match status" value="1"/>
</dbReference>
<dbReference type="SUPFAM" id="SSF56796">
    <property type="entry name" value="Dehydroquinate synthase-like"/>
    <property type="match status" value="1"/>
</dbReference>
<dbReference type="Proteomes" id="UP001403385">
    <property type="component" value="Unassembled WGS sequence"/>
</dbReference>
<dbReference type="Pfam" id="PF01761">
    <property type="entry name" value="DHQ_synthase"/>
    <property type="match status" value="1"/>
</dbReference>
<evidence type="ECO:0000256" key="2">
    <source>
        <dbReference type="ARBA" id="ARBA00001941"/>
    </source>
</evidence>
<feature type="domain" description="3-dehydroquinate synthase C-terminal" evidence="12">
    <location>
        <begin position="166"/>
        <end position="307"/>
    </location>
</feature>
<comment type="caution">
    <text evidence="13">The sequence shown here is derived from an EMBL/GenBank/DDBJ whole genome shotgun (WGS) entry which is preliminary data.</text>
</comment>
<name>A0AAW9SAX1_9BACT</name>
<dbReference type="InterPro" id="IPR016037">
    <property type="entry name" value="DHQ_synth_AroB"/>
</dbReference>
<dbReference type="Gene3D" id="3.40.50.1970">
    <property type="match status" value="1"/>
</dbReference>
<dbReference type="InterPro" id="IPR050071">
    <property type="entry name" value="Dehydroquinate_synthase"/>
</dbReference>
<accession>A0AAW9SAX1</accession>
<evidence type="ECO:0000256" key="6">
    <source>
        <dbReference type="ARBA" id="ARBA00022833"/>
    </source>
</evidence>
<keyword evidence="4" id="KW-0479">Metal-binding</keyword>
<evidence type="ECO:0000256" key="10">
    <source>
        <dbReference type="NCBIfam" id="TIGR01357"/>
    </source>
</evidence>
<evidence type="ECO:0000256" key="3">
    <source>
        <dbReference type="ARBA" id="ARBA00003485"/>
    </source>
</evidence>
<dbReference type="GO" id="GO:0009423">
    <property type="term" value="P:chorismate biosynthetic process"/>
    <property type="evidence" value="ECO:0007669"/>
    <property type="project" value="UniProtKB-UniRule"/>
</dbReference>
<dbReference type="GO" id="GO:0009073">
    <property type="term" value="P:aromatic amino acid family biosynthetic process"/>
    <property type="evidence" value="ECO:0007669"/>
    <property type="project" value="InterPro"/>
</dbReference>
<reference evidence="13 14" key="1">
    <citation type="submission" date="2024-04" db="EMBL/GenBank/DDBJ databases">
        <title>Novel genus in family Flammeovirgaceae.</title>
        <authorList>
            <person name="Nguyen T.H."/>
            <person name="Vuong T.Q."/>
            <person name="Le H."/>
            <person name="Kim S.-G."/>
        </authorList>
    </citation>
    <scope>NUCLEOTIDE SEQUENCE [LARGE SCALE GENOMIC DNA]</scope>
    <source>
        <strain evidence="13 14">JCM 23209</strain>
    </source>
</reference>
<dbReference type="Pfam" id="PF24621">
    <property type="entry name" value="DHQS_C"/>
    <property type="match status" value="1"/>
</dbReference>
<evidence type="ECO:0000313" key="14">
    <source>
        <dbReference type="Proteomes" id="UP001403385"/>
    </source>
</evidence>
<evidence type="ECO:0000256" key="1">
    <source>
        <dbReference type="ARBA" id="ARBA00001911"/>
    </source>
</evidence>
<dbReference type="InterPro" id="IPR030963">
    <property type="entry name" value="DHQ_synth_fam"/>
</dbReference>
<dbReference type="EC" id="4.2.3.4" evidence="10"/>
<keyword evidence="8 13" id="KW-0456">Lyase</keyword>
<keyword evidence="7" id="KW-0520">NAD</keyword>
<proteinExistence type="predicted"/>
<evidence type="ECO:0000256" key="7">
    <source>
        <dbReference type="ARBA" id="ARBA00023027"/>
    </source>
</evidence>
<dbReference type="GO" id="GO:0046872">
    <property type="term" value="F:metal ion binding"/>
    <property type="evidence" value="ECO:0007669"/>
    <property type="project" value="UniProtKB-KW"/>
</dbReference>